<protein>
    <submittedName>
        <fullName evidence="2">Uncharacterized protein</fullName>
    </submittedName>
</protein>
<feature type="region of interest" description="Disordered" evidence="1">
    <location>
        <begin position="236"/>
        <end position="286"/>
    </location>
</feature>
<evidence type="ECO:0000313" key="3">
    <source>
        <dbReference type="Proteomes" id="UP000187191"/>
    </source>
</evidence>
<organism evidence="2 3">
    <name type="scientific">Streptomyces alfalfae</name>
    <dbReference type="NCBI Taxonomy" id="1642299"/>
    <lineage>
        <taxon>Bacteria</taxon>
        <taxon>Bacillati</taxon>
        <taxon>Actinomycetota</taxon>
        <taxon>Actinomycetes</taxon>
        <taxon>Kitasatosporales</taxon>
        <taxon>Streptomycetaceae</taxon>
        <taxon>Streptomyces</taxon>
    </lineage>
</organism>
<reference evidence="2 3" key="1">
    <citation type="submission" date="2016-05" db="EMBL/GenBank/DDBJ databases">
        <authorList>
            <person name="Gu J."/>
        </authorList>
    </citation>
    <scope>NUCLEOTIDE SEQUENCE [LARGE SCALE GENOMIC DNA]</scope>
    <source>
        <strain evidence="2 3">ACCC40021</strain>
    </source>
</reference>
<evidence type="ECO:0000313" key="2">
    <source>
        <dbReference type="EMBL" id="APY84497.1"/>
    </source>
</evidence>
<proteinExistence type="predicted"/>
<sequence>MEVTRHLWQGQRRKGFDVYDGCIPIIATGLRNLSEHGPTGPVFLPFGRDRMEPLWEAVGNPRREAAEARARKETARAQKEYQAKVERATQEQAAKQAAEREARRPVCAGCGAKFTDEWWRTAQATDRGTPKDSHPHLCDGCQHKAAALASAVPTSSRQEEYQEPLPGWAERREFMCYPRRPRCTEWRAACTDERWQAVERTGWGSLLMEVRPTLCRYCDQPYVTDVQQVWADEPRHEGRGQAVPEQKAGGTWLSPLPRLKSGRRPRPGRSVLPGRGGYSQGRGSACHRALSQSGGYLSTSRSVMARAASWPIAAVKPAPTAGC</sequence>
<dbReference type="EMBL" id="CP015588">
    <property type="protein sequence ID" value="APY84497.1"/>
    <property type="molecule type" value="Genomic_DNA"/>
</dbReference>
<dbReference type="Proteomes" id="UP000187191">
    <property type="component" value="Chromosome"/>
</dbReference>
<name>A0ABM6GL82_9ACTN</name>
<evidence type="ECO:0000256" key="1">
    <source>
        <dbReference type="SAM" id="MobiDB-lite"/>
    </source>
</evidence>
<keyword evidence="3" id="KW-1185">Reference proteome</keyword>
<accession>A0ABM6GL82</accession>
<gene>
    <name evidence="2" type="ORF">A7J05_00715</name>
</gene>